<proteinExistence type="predicted"/>
<feature type="region of interest" description="Disordered" evidence="1">
    <location>
        <begin position="1"/>
        <end position="45"/>
    </location>
</feature>
<accession>A0A9Q1EQY4</accession>
<evidence type="ECO:0000313" key="2">
    <source>
        <dbReference type="EMBL" id="KAJ8343459.1"/>
    </source>
</evidence>
<keyword evidence="3" id="KW-1185">Reference proteome</keyword>
<reference evidence="2" key="1">
    <citation type="journal article" date="2023" name="Science">
        <title>Genome structures resolve the early diversification of teleost fishes.</title>
        <authorList>
            <person name="Parey E."/>
            <person name="Louis A."/>
            <person name="Montfort J."/>
            <person name="Bouchez O."/>
            <person name="Roques C."/>
            <person name="Iampietro C."/>
            <person name="Lluch J."/>
            <person name="Castinel A."/>
            <person name="Donnadieu C."/>
            <person name="Desvignes T."/>
            <person name="Floi Bucao C."/>
            <person name="Jouanno E."/>
            <person name="Wen M."/>
            <person name="Mejri S."/>
            <person name="Dirks R."/>
            <person name="Jansen H."/>
            <person name="Henkel C."/>
            <person name="Chen W.J."/>
            <person name="Zahm M."/>
            <person name="Cabau C."/>
            <person name="Klopp C."/>
            <person name="Thompson A.W."/>
            <person name="Robinson-Rechavi M."/>
            <person name="Braasch I."/>
            <person name="Lecointre G."/>
            <person name="Bobe J."/>
            <person name="Postlethwait J.H."/>
            <person name="Berthelot C."/>
            <person name="Roest Crollius H."/>
            <person name="Guiguen Y."/>
        </authorList>
    </citation>
    <scope>NUCLEOTIDE SEQUENCE</scope>
    <source>
        <strain evidence="2">WJC10195</strain>
    </source>
</reference>
<dbReference type="EMBL" id="JAINUF010000013">
    <property type="protein sequence ID" value="KAJ8343459.1"/>
    <property type="molecule type" value="Genomic_DNA"/>
</dbReference>
<gene>
    <name evidence="2" type="ORF">SKAU_G00307880</name>
</gene>
<organism evidence="2 3">
    <name type="scientific">Synaphobranchus kaupii</name>
    <name type="common">Kaup's arrowtooth eel</name>
    <dbReference type="NCBI Taxonomy" id="118154"/>
    <lineage>
        <taxon>Eukaryota</taxon>
        <taxon>Metazoa</taxon>
        <taxon>Chordata</taxon>
        <taxon>Craniata</taxon>
        <taxon>Vertebrata</taxon>
        <taxon>Euteleostomi</taxon>
        <taxon>Actinopterygii</taxon>
        <taxon>Neopterygii</taxon>
        <taxon>Teleostei</taxon>
        <taxon>Anguilliformes</taxon>
        <taxon>Synaphobranchidae</taxon>
        <taxon>Synaphobranchus</taxon>
    </lineage>
</organism>
<evidence type="ECO:0000313" key="3">
    <source>
        <dbReference type="Proteomes" id="UP001152622"/>
    </source>
</evidence>
<comment type="caution">
    <text evidence="2">The sequence shown here is derived from an EMBL/GenBank/DDBJ whole genome shotgun (WGS) entry which is preliminary data.</text>
</comment>
<sequence length="86" mass="9284">MRKLSHPGGMGRGGRELTRNKSHNVLGGPAGAPARTGEVNGRQREIADLRDRPLVTPGFRSGVKRSLPCLLTEPSLIDRLTGNMLQ</sequence>
<evidence type="ECO:0000256" key="1">
    <source>
        <dbReference type="SAM" id="MobiDB-lite"/>
    </source>
</evidence>
<dbReference type="AlphaFoldDB" id="A0A9Q1EQY4"/>
<dbReference type="Proteomes" id="UP001152622">
    <property type="component" value="Chromosome 13"/>
</dbReference>
<protein>
    <submittedName>
        <fullName evidence="2">Uncharacterized protein</fullName>
    </submittedName>
</protein>
<name>A0A9Q1EQY4_SYNKA</name>